<feature type="compositionally biased region" description="Basic and acidic residues" evidence="1">
    <location>
        <begin position="51"/>
        <end position="67"/>
    </location>
</feature>
<gene>
    <name evidence="2" type="ORF">NTJ_04487</name>
</gene>
<evidence type="ECO:0000313" key="3">
    <source>
        <dbReference type="Proteomes" id="UP001307889"/>
    </source>
</evidence>
<dbReference type="Proteomes" id="UP001307889">
    <property type="component" value="Chromosome 3"/>
</dbReference>
<keyword evidence="3" id="KW-1185">Reference proteome</keyword>
<dbReference type="EMBL" id="AP028911">
    <property type="protein sequence ID" value="BES91679.1"/>
    <property type="molecule type" value="Genomic_DNA"/>
</dbReference>
<sequence length="67" mass="7685">MFPITHLETCLIDQITDRDKGLLKGRLVAHEELLKNPDQMEMLDQPVNGKTSDHRKPEASISSERQE</sequence>
<reference evidence="2 3" key="1">
    <citation type="submission" date="2023-09" db="EMBL/GenBank/DDBJ databases">
        <title>Nesidiocoris tenuis whole genome shotgun sequence.</title>
        <authorList>
            <person name="Shibata T."/>
            <person name="Shimoda M."/>
            <person name="Kobayashi T."/>
            <person name="Uehara T."/>
        </authorList>
    </citation>
    <scope>NUCLEOTIDE SEQUENCE [LARGE SCALE GENOMIC DNA]</scope>
    <source>
        <strain evidence="2 3">Japan</strain>
    </source>
</reference>
<accession>A0ABN7AKF8</accession>
<organism evidence="2 3">
    <name type="scientific">Nesidiocoris tenuis</name>
    <dbReference type="NCBI Taxonomy" id="355587"/>
    <lineage>
        <taxon>Eukaryota</taxon>
        <taxon>Metazoa</taxon>
        <taxon>Ecdysozoa</taxon>
        <taxon>Arthropoda</taxon>
        <taxon>Hexapoda</taxon>
        <taxon>Insecta</taxon>
        <taxon>Pterygota</taxon>
        <taxon>Neoptera</taxon>
        <taxon>Paraneoptera</taxon>
        <taxon>Hemiptera</taxon>
        <taxon>Heteroptera</taxon>
        <taxon>Panheteroptera</taxon>
        <taxon>Cimicomorpha</taxon>
        <taxon>Miridae</taxon>
        <taxon>Dicyphina</taxon>
        <taxon>Nesidiocoris</taxon>
    </lineage>
</organism>
<proteinExistence type="predicted"/>
<feature type="region of interest" description="Disordered" evidence="1">
    <location>
        <begin position="36"/>
        <end position="67"/>
    </location>
</feature>
<evidence type="ECO:0000313" key="2">
    <source>
        <dbReference type="EMBL" id="BES91679.1"/>
    </source>
</evidence>
<protein>
    <submittedName>
        <fullName evidence="2">Uncharacterized protein</fullName>
    </submittedName>
</protein>
<evidence type="ECO:0000256" key="1">
    <source>
        <dbReference type="SAM" id="MobiDB-lite"/>
    </source>
</evidence>
<name>A0ABN7AKF8_9HEMI</name>